<dbReference type="InterPro" id="IPR003352">
    <property type="entry name" value="PTS_EIIC"/>
</dbReference>
<evidence type="ECO:0000256" key="7">
    <source>
        <dbReference type="ARBA" id="ARBA00023136"/>
    </source>
</evidence>
<keyword evidence="5 9" id="KW-0812">Transmembrane</keyword>
<keyword evidence="2 8" id="KW-0813">Transport</keyword>
<reference evidence="11 12" key="1">
    <citation type="submission" date="2018-09" db="EMBL/GenBank/DDBJ databases">
        <title>Characterization of the phylogenetic diversity of five novel species belonging to the genus Bifidobacterium.</title>
        <authorList>
            <person name="Lugli G.A."/>
            <person name="Duranti S."/>
            <person name="Milani C."/>
        </authorList>
    </citation>
    <scope>NUCLEOTIDE SEQUENCE [LARGE SCALE GENOMIC DNA]</scope>
    <source>
        <strain evidence="11 12">2028B</strain>
    </source>
</reference>
<feature type="transmembrane region" description="Helical" evidence="9">
    <location>
        <begin position="32"/>
        <end position="55"/>
    </location>
</feature>
<keyword evidence="3 8" id="KW-1003">Cell membrane</keyword>
<proteinExistence type="predicted"/>
<sequence length="455" mass="48593">MKEKMQAIGDAMLNGFMKFASLKALVALKDGFILTMPATLIGSLFLLIANIPITGYSDWMAGIFGDEWNIGLNQVSAATFNILAIIVAVGIGYAYARNEKCDGISAGLLSLVAFFIVSPSSMVMSLDKDTLAAATDTTKHAVDVDVSGVFNQTWTGSNGIISAIIMGLLVGWVYTACIKHDLKIKMPDAVPAGVTNAFSALIPGLFVITGSAILYHLCKGFGGVSLTELIFKILQIPLQSLTDTWAGAIIIILLMSVLFWCGIHGANVVSGVVTPLLLANTLSNQKLFDAGVAPYTKANGFHYLTPQMIDCFCKFSGVGLTVGLLVAALLFAKSEQMRTVSKLSIVPGIFGINEPVIFGLPIVFNPIMLIPFILTPMVAMIIMYGAVSIGFIAPFGAVQVPWTTPPIISGFILGGWKCALLQIIIAVIAVFIYMPFVKMQDKVCLEQEQGDEEAK</sequence>
<evidence type="ECO:0000256" key="2">
    <source>
        <dbReference type="ARBA" id="ARBA00022448"/>
    </source>
</evidence>
<evidence type="ECO:0000256" key="3">
    <source>
        <dbReference type="ARBA" id="ARBA00022475"/>
    </source>
</evidence>
<dbReference type="NCBIfam" id="TIGR00410">
    <property type="entry name" value="lacE"/>
    <property type="match status" value="1"/>
</dbReference>
<comment type="function">
    <text evidence="8">The phosphoenolpyruvate-dependent sugar phosphotransferase system (PTS), a major carbohydrate active -transport system, catalyzes the phosphorylation of incoming sugar substrates concomitant with their translocation across the cell membrane.</text>
</comment>
<keyword evidence="4 8" id="KW-0762">Sugar transport</keyword>
<dbReference type="PROSITE" id="PS51105">
    <property type="entry name" value="PTS_EIIC_TYPE_3"/>
    <property type="match status" value="1"/>
</dbReference>
<dbReference type="RefSeq" id="WP_206432023.1">
    <property type="nucleotide sequence ID" value="NZ_JAFEJY010000006.1"/>
</dbReference>
<feature type="transmembrane region" description="Helical" evidence="9">
    <location>
        <begin position="159"/>
        <end position="177"/>
    </location>
</feature>
<keyword evidence="12" id="KW-1185">Reference proteome</keyword>
<organism evidence="11 12">
    <name type="scientific">Bifidobacterium callimiconis</name>
    <dbReference type="NCBI Taxonomy" id="2306973"/>
    <lineage>
        <taxon>Bacteria</taxon>
        <taxon>Bacillati</taxon>
        <taxon>Actinomycetota</taxon>
        <taxon>Actinomycetes</taxon>
        <taxon>Bifidobacteriales</taxon>
        <taxon>Bifidobacteriaceae</taxon>
        <taxon>Bifidobacterium</taxon>
    </lineage>
</organism>
<comment type="caution">
    <text evidence="11">The sequence shown here is derived from an EMBL/GenBank/DDBJ whole genome shotgun (WGS) entry which is preliminary data.</text>
</comment>
<dbReference type="InterPro" id="IPR051088">
    <property type="entry name" value="PTS_Sugar-EIIC/EIIB"/>
</dbReference>
<dbReference type="EMBL" id="QXGJ01000008">
    <property type="protein sequence ID" value="RSX50287.1"/>
    <property type="molecule type" value="Genomic_DNA"/>
</dbReference>
<feature type="domain" description="PTS EIIC type-3" evidence="10">
    <location>
        <begin position="8"/>
        <end position="436"/>
    </location>
</feature>
<feature type="transmembrane region" description="Helical" evidence="9">
    <location>
        <begin position="75"/>
        <end position="96"/>
    </location>
</feature>
<dbReference type="PIRSF" id="PIRSF006351">
    <property type="entry name" value="PTS_EIIC-Cellobiose"/>
    <property type="match status" value="1"/>
</dbReference>
<dbReference type="GO" id="GO:0009401">
    <property type="term" value="P:phosphoenolpyruvate-dependent sugar phosphotransferase system"/>
    <property type="evidence" value="ECO:0007669"/>
    <property type="project" value="InterPro"/>
</dbReference>
<evidence type="ECO:0000256" key="1">
    <source>
        <dbReference type="ARBA" id="ARBA00004651"/>
    </source>
</evidence>
<gene>
    <name evidence="11" type="ORF">D2E23_1610</name>
</gene>
<evidence type="ECO:0000259" key="10">
    <source>
        <dbReference type="PROSITE" id="PS51105"/>
    </source>
</evidence>
<evidence type="ECO:0000256" key="5">
    <source>
        <dbReference type="ARBA" id="ARBA00022692"/>
    </source>
</evidence>
<feature type="transmembrane region" description="Helical" evidence="9">
    <location>
        <begin position="381"/>
        <end position="402"/>
    </location>
</feature>
<keyword evidence="7 8" id="KW-0472">Membrane</keyword>
<feature type="transmembrane region" description="Helical" evidence="9">
    <location>
        <begin position="245"/>
        <end position="278"/>
    </location>
</feature>
<dbReference type="Pfam" id="PF02378">
    <property type="entry name" value="PTS_EIIC"/>
    <property type="match status" value="1"/>
</dbReference>
<feature type="transmembrane region" description="Helical" evidence="9">
    <location>
        <begin position="352"/>
        <end position="374"/>
    </location>
</feature>
<protein>
    <recommendedName>
        <fullName evidence="8">Permease IIC component</fullName>
    </recommendedName>
</protein>
<dbReference type="Proteomes" id="UP000288607">
    <property type="component" value="Unassembled WGS sequence"/>
</dbReference>
<feature type="transmembrane region" description="Helical" evidence="9">
    <location>
        <begin position="108"/>
        <end position="126"/>
    </location>
</feature>
<feature type="transmembrane region" description="Helical" evidence="9">
    <location>
        <begin position="408"/>
        <end position="433"/>
    </location>
</feature>
<dbReference type="PANTHER" id="PTHR33989:SF4">
    <property type="entry name" value="PTS SYSTEM N,N'-DIACETYLCHITOBIOSE-SPECIFIC EIIC COMPONENT"/>
    <property type="match status" value="1"/>
</dbReference>
<evidence type="ECO:0000256" key="4">
    <source>
        <dbReference type="ARBA" id="ARBA00022597"/>
    </source>
</evidence>
<accession>A0A430FBS4</accession>
<dbReference type="AlphaFoldDB" id="A0A430FBS4"/>
<dbReference type="GO" id="GO:1901264">
    <property type="term" value="P:carbohydrate derivative transport"/>
    <property type="evidence" value="ECO:0007669"/>
    <property type="project" value="TreeGrafter"/>
</dbReference>
<dbReference type="GO" id="GO:0008982">
    <property type="term" value="F:protein-N(PI)-phosphohistidine-sugar phosphotransferase activity"/>
    <property type="evidence" value="ECO:0007669"/>
    <property type="project" value="UniProtKB-UniRule"/>
</dbReference>
<dbReference type="InterPro" id="IPR004796">
    <property type="entry name" value="PTS_IIC_cello"/>
</dbReference>
<name>A0A430FBS4_9BIFI</name>
<evidence type="ECO:0000313" key="12">
    <source>
        <dbReference type="Proteomes" id="UP000288607"/>
    </source>
</evidence>
<feature type="transmembrane region" description="Helical" evidence="9">
    <location>
        <begin position="198"/>
        <end position="217"/>
    </location>
</feature>
<evidence type="ECO:0000256" key="6">
    <source>
        <dbReference type="ARBA" id="ARBA00022989"/>
    </source>
</evidence>
<dbReference type="GO" id="GO:0005886">
    <property type="term" value="C:plasma membrane"/>
    <property type="evidence" value="ECO:0007669"/>
    <property type="project" value="UniProtKB-SubCell"/>
</dbReference>
<dbReference type="PANTHER" id="PTHR33989">
    <property type="match status" value="1"/>
</dbReference>
<dbReference type="InterPro" id="IPR004501">
    <property type="entry name" value="PTS_EIIC_3"/>
</dbReference>
<keyword evidence="6 9" id="KW-1133">Transmembrane helix</keyword>
<evidence type="ECO:0000313" key="11">
    <source>
        <dbReference type="EMBL" id="RSX50287.1"/>
    </source>
</evidence>
<evidence type="ECO:0000256" key="8">
    <source>
        <dbReference type="PIRNR" id="PIRNR006351"/>
    </source>
</evidence>
<comment type="subcellular location">
    <subcellularLocation>
        <location evidence="1">Cell membrane</location>
        <topology evidence="1">Multi-pass membrane protein</topology>
    </subcellularLocation>
</comment>
<feature type="transmembrane region" description="Helical" evidence="9">
    <location>
        <begin position="311"/>
        <end position="332"/>
    </location>
</feature>
<evidence type="ECO:0000256" key="9">
    <source>
        <dbReference type="SAM" id="Phobius"/>
    </source>
</evidence>